<protein>
    <submittedName>
        <fullName evidence="2">Uncharacterized protein</fullName>
    </submittedName>
</protein>
<reference evidence="2 3" key="1">
    <citation type="submission" date="2016-10" db="EMBL/GenBank/DDBJ databases">
        <authorList>
            <person name="de Groot N.N."/>
        </authorList>
    </citation>
    <scope>NUCLEOTIDE SEQUENCE [LARGE SCALE GENOMIC DNA]</scope>
    <source>
        <strain evidence="2 3">DSM 20117</strain>
    </source>
</reference>
<dbReference type="EMBL" id="FNKH01000002">
    <property type="protein sequence ID" value="SDQ37202.1"/>
    <property type="molecule type" value="Genomic_DNA"/>
</dbReference>
<gene>
    <name evidence="2" type="ORF">SAMN04489742_0855</name>
</gene>
<sequence>MYQLKDGSPRYGIRTEHHDQALQQDALPRGGSPETIALEASHLGLHHLAAGAEHRLNQSWADEDDALLVSLRNENPLELAVAEKIVNEKLGSTKQWLHKARTIYSRRLAPIAARRQTAGMLAKALFLRLFLIVLLIGPAVLAVSFNVPLLVLVLIGVVSILAAMYLGGVVTEWLRLPVHPPVRAGWVKELRQDVVDATLLAVLQNKRAAVDRQTATAAARGWKHLSFVAGQLDRMDQGPTL</sequence>
<keyword evidence="1" id="KW-0472">Membrane</keyword>
<proteinExistence type="predicted"/>
<keyword evidence="3" id="KW-1185">Reference proteome</keyword>
<feature type="transmembrane region" description="Helical" evidence="1">
    <location>
        <begin position="125"/>
        <end position="143"/>
    </location>
</feature>
<keyword evidence="1" id="KW-1133">Transmembrane helix</keyword>
<feature type="transmembrane region" description="Helical" evidence="1">
    <location>
        <begin position="149"/>
        <end position="170"/>
    </location>
</feature>
<dbReference type="Proteomes" id="UP000181917">
    <property type="component" value="Unassembled WGS sequence"/>
</dbReference>
<dbReference type="RefSeq" id="WP_083339563.1">
    <property type="nucleotide sequence ID" value="NZ_CP018863.1"/>
</dbReference>
<keyword evidence="1" id="KW-0812">Transmembrane</keyword>
<evidence type="ECO:0000256" key="1">
    <source>
        <dbReference type="SAM" id="Phobius"/>
    </source>
</evidence>
<dbReference type="STRING" id="37928.SAMN04489742_0855"/>
<accession>A0A1H1AC00</accession>
<organism evidence="2 3">
    <name type="scientific">Crystallibacter crystallopoietes</name>
    <dbReference type="NCBI Taxonomy" id="37928"/>
    <lineage>
        <taxon>Bacteria</taxon>
        <taxon>Bacillati</taxon>
        <taxon>Actinomycetota</taxon>
        <taxon>Actinomycetes</taxon>
        <taxon>Micrococcales</taxon>
        <taxon>Micrococcaceae</taxon>
        <taxon>Crystallibacter</taxon>
    </lineage>
</organism>
<evidence type="ECO:0000313" key="2">
    <source>
        <dbReference type="EMBL" id="SDQ37202.1"/>
    </source>
</evidence>
<evidence type="ECO:0000313" key="3">
    <source>
        <dbReference type="Proteomes" id="UP000181917"/>
    </source>
</evidence>
<dbReference type="AlphaFoldDB" id="A0A1H1AC00"/>
<dbReference type="OrthoDB" id="4939307at2"/>
<name>A0A1H1AC00_9MICC</name>